<keyword evidence="1" id="KW-0812">Transmembrane</keyword>
<dbReference type="AlphaFoldDB" id="A0A5C5ZKG5"/>
<evidence type="ECO:0000313" key="4">
    <source>
        <dbReference type="Proteomes" id="UP000315440"/>
    </source>
</evidence>
<accession>A0A5C5ZKG5</accession>
<protein>
    <recommendedName>
        <fullName evidence="2">Choice-of-anchor A domain-containing protein</fullName>
    </recommendedName>
</protein>
<dbReference type="Pfam" id="PF20597">
    <property type="entry name" value="pAdhesive_15"/>
    <property type="match status" value="1"/>
</dbReference>
<sequence length="230" mass="23887">MRTERQRGIGGDINANINLNQAGNHVALGGANRGDVNGGPVIVAGTPDVSDLIAELVAESAASAAMAGNSSADTPHQNATIFDAAPDSAGGPFSSKLHRFVRQHQRRFGLNAHGVEEIIINIAGDGELDNNYGGSFTNASNDLISSIIRIFYDATLLTSNRLVWSSLLAPWTVVTLNQNLAGSLAAKSLVQRAEAFFPTAMVSSPLPVIPGPSMLLVFAGLGAAAISSKR</sequence>
<feature type="transmembrane region" description="Helical" evidence="1">
    <location>
        <begin position="208"/>
        <end position="226"/>
    </location>
</feature>
<evidence type="ECO:0000259" key="2">
    <source>
        <dbReference type="Pfam" id="PF20597"/>
    </source>
</evidence>
<dbReference type="OrthoDB" id="287610at2"/>
<evidence type="ECO:0000256" key="1">
    <source>
        <dbReference type="SAM" id="Phobius"/>
    </source>
</evidence>
<feature type="domain" description="Choice-of-anchor A" evidence="2">
    <location>
        <begin position="9"/>
        <end position="195"/>
    </location>
</feature>
<evidence type="ECO:0000313" key="3">
    <source>
        <dbReference type="EMBL" id="TWT87537.1"/>
    </source>
</evidence>
<name>A0A5C5ZKG5_9BACT</name>
<dbReference type="Proteomes" id="UP000315440">
    <property type="component" value="Unassembled WGS sequence"/>
</dbReference>
<keyword evidence="1" id="KW-1133">Transmembrane helix</keyword>
<keyword evidence="4" id="KW-1185">Reference proteome</keyword>
<keyword evidence="1" id="KW-0472">Membrane</keyword>
<dbReference type="InterPro" id="IPR026588">
    <property type="entry name" value="Choice_anch_A"/>
</dbReference>
<dbReference type="RefSeq" id="WP_146401761.1">
    <property type="nucleotide sequence ID" value="NZ_SJPQ01000003.1"/>
</dbReference>
<gene>
    <name evidence="3" type="ORF">Mal64_30780</name>
</gene>
<reference evidence="3 4" key="1">
    <citation type="submission" date="2019-02" db="EMBL/GenBank/DDBJ databases">
        <title>Deep-cultivation of Planctomycetes and their phenomic and genomic characterization uncovers novel biology.</title>
        <authorList>
            <person name="Wiegand S."/>
            <person name="Jogler M."/>
            <person name="Boedeker C."/>
            <person name="Pinto D."/>
            <person name="Vollmers J."/>
            <person name="Rivas-Marin E."/>
            <person name="Kohn T."/>
            <person name="Peeters S.H."/>
            <person name="Heuer A."/>
            <person name="Rast P."/>
            <person name="Oberbeckmann S."/>
            <person name="Bunk B."/>
            <person name="Jeske O."/>
            <person name="Meyerdierks A."/>
            <person name="Storesund J.E."/>
            <person name="Kallscheuer N."/>
            <person name="Luecker S."/>
            <person name="Lage O.M."/>
            <person name="Pohl T."/>
            <person name="Merkel B.J."/>
            <person name="Hornburger P."/>
            <person name="Mueller R.-W."/>
            <person name="Bruemmer F."/>
            <person name="Labrenz M."/>
            <person name="Spormann A.M."/>
            <person name="Op Den Camp H."/>
            <person name="Overmann J."/>
            <person name="Amann R."/>
            <person name="Jetten M.S.M."/>
            <person name="Mascher T."/>
            <person name="Medema M.H."/>
            <person name="Devos D.P."/>
            <person name="Kaster A.-K."/>
            <person name="Ovreas L."/>
            <person name="Rohde M."/>
            <person name="Galperin M.Y."/>
            <person name="Jogler C."/>
        </authorList>
    </citation>
    <scope>NUCLEOTIDE SEQUENCE [LARGE SCALE GENOMIC DNA]</scope>
    <source>
        <strain evidence="3 4">Mal64</strain>
    </source>
</reference>
<organism evidence="3 4">
    <name type="scientific">Pseudobythopirellula maris</name>
    <dbReference type="NCBI Taxonomy" id="2527991"/>
    <lineage>
        <taxon>Bacteria</taxon>
        <taxon>Pseudomonadati</taxon>
        <taxon>Planctomycetota</taxon>
        <taxon>Planctomycetia</taxon>
        <taxon>Pirellulales</taxon>
        <taxon>Lacipirellulaceae</taxon>
        <taxon>Pseudobythopirellula</taxon>
    </lineage>
</organism>
<comment type="caution">
    <text evidence="3">The sequence shown here is derived from an EMBL/GenBank/DDBJ whole genome shotgun (WGS) entry which is preliminary data.</text>
</comment>
<proteinExistence type="predicted"/>
<dbReference type="EMBL" id="SJPQ01000003">
    <property type="protein sequence ID" value="TWT87537.1"/>
    <property type="molecule type" value="Genomic_DNA"/>
</dbReference>